<dbReference type="AlphaFoldDB" id="W2PCM9"/>
<dbReference type="Proteomes" id="UP000018817">
    <property type="component" value="Unassembled WGS sequence"/>
</dbReference>
<proteinExistence type="predicted"/>
<protein>
    <submittedName>
        <fullName evidence="3">Uncharacterized protein</fullName>
    </submittedName>
</protein>
<gene>
    <name evidence="3" type="ORF">PPTG_19907</name>
</gene>
<reference evidence="4" key="1">
    <citation type="submission" date="2011-12" db="EMBL/GenBank/DDBJ databases">
        <authorList>
            <consortium name="The Broad Institute Genome Sequencing Platform"/>
            <person name="Russ C."/>
            <person name="Tyler B."/>
            <person name="Panabieres F."/>
            <person name="Shan W."/>
            <person name="Tripathy S."/>
            <person name="Grunwald N."/>
            <person name="Machado M."/>
            <person name="Young S.K."/>
            <person name="Zeng Q."/>
            <person name="Gargeya S."/>
            <person name="Fitzgerald M."/>
            <person name="Haas B."/>
            <person name="Abouelleil A."/>
            <person name="Alvarado L."/>
            <person name="Arachchi H.M."/>
            <person name="Berlin A."/>
            <person name="Chapman S.B."/>
            <person name="Gearin G."/>
            <person name="Goldberg J."/>
            <person name="Griggs A."/>
            <person name="Gujja S."/>
            <person name="Hansen M."/>
            <person name="Heiman D."/>
            <person name="Howarth C."/>
            <person name="Larimer J."/>
            <person name="Lui A."/>
            <person name="MacDonald P.J.P."/>
            <person name="McCowen C."/>
            <person name="Montmayeur A."/>
            <person name="Murphy C."/>
            <person name="Neiman D."/>
            <person name="Pearson M."/>
            <person name="Priest M."/>
            <person name="Roberts A."/>
            <person name="Saif S."/>
            <person name="Shea T."/>
            <person name="Sisk P."/>
            <person name="Stolte C."/>
            <person name="Sykes S."/>
            <person name="Wortman J."/>
            <person name="Nusbaum C."/>
            <person name="Birren B."/>
        </authorList>
    </citation>
    <scope>NUCLEOTIDE SEQUENCE [LARGE SCALE GENOMIC DNA]</scope>
    <source>
        <strain evidence="4">INRA-310</strain>
    </source>
</reference>
<sequence>MVPMDVPDVAADMLHRFVSKLEFNDKVQTVETTRLNATDLEVSFCYSPSVVSDTDTSLSTLDQISGNNSQVHIGIAWLWVALVIAAVSSVLAVCVTIACLRSRKHGQDHEMITQVSDDEDVNQIDEDEEEYSDEDEGVGERVPVNSVSQRATSPRSRVTEV</sequence>
<evidence type="ECO:0000256" key="2">
    <source>
        <dbReference type="SAM" id="Phobius"/>
    </source>
</evidence>
<dbReference type="GeneID" id="20188591"/>
<keyword evidence="2" id="KW-1133">Transmembrane helix</keyword>
<keyword evidence="2" id="KW-0472">Membrane</keyword>
<dbReference type="VEuPathDB" id="FungiDB:PPTG_19907"/>
<dbReference type="EMBL" id="KI669773">
    <property type="protein sequence ID" value="ETM97978.1"/>
    <property type="molecule type" value="Genomic_DNA"/>
</dbReference>
<accession>W2PCM9</accession>
<organism evidence="3 4">
    <name type="scientific">Phytophthora nicotianae (strain INRA-310)</name>
    <name type="common">Phytophthora parasitica</name>
    <dbReference type="NCBI Taxonomy" id="761204"/>
    <lineage>
        <taxon>Eukaryota</taxon>
        <taxon>Sar</taxon>
        <taxon>Stramenopiles</taxon>
        <taxon>Oomycota</taxon>
        <taxon>Peronosporomycetes</taxon>
        <taxon>Peronosporales</taxon>
        <taxon>Peronosporaceae</taxon>
        <taxon>Phytophthora</taxon>
    </lineage>
</organism>
<feature type="transmembrane region" description="Helical" evidence="2">
    <location>
        <begin position="76"/>
        <end position="100"/>
    </location>
</feature>
<dbReference type="RefSeq" id="XP_008916729.1">
    <property type="nucleotide sequence ID" value="XM_008918481.1"/>
</dbReference>
<feature type="compositionally biased region" description="Polar residues" evidence="1">
    <location>
        <begin position="145"/>
        <end position="161"/>
    </location>
</feature>
<keyword evidence="2" id="KW-0812">Transmembrane</keyword>
<evidence type="ECO:0000313" key="3">
    <source>
        <dbReference type="EMBL" id="ETM97978.1"/>
    </source>
</evidence>
<name>W2PCM9_PHYN3</name>
<feature type="compositionally biased region" description="Acidic residues" evidence="1">
    <location>
        <begin position="116"/>
        <end position="137"/>
    </location>
</feature>
<feature type="region of interest" description="Disordered" evidence="1">
    <location>
        <begin position="115"/>
        <end position="161"/>
    </location>
</feature>
<evidence type="ECO:0000256" key="1">
    <source>
        <dbReference type="SAM" id="MobiDB-lite"/>
    </source>
</evidence>
<reference evidence="3 4" key="2">
    <citation type="submission" date="2013-11" db="EMBL/GenBank/DDBJ databases">
        <title>The Genome Sequence of Phytophthora parasitica INRA-310.</title>
        <authorList>
            <consortium name="The Broad Institute Genomics Platform"/>
            <person name="Russ C."/>
            <person name="Tyler B."/>
            <person name="Panabieres F."/>
            <person name="Shan W."/>
            <person name="Tripathy S."/>
            <person name="Grunwald N."/>
            <person name="Machado M."/>
            <person name="Johnson C.S."/>
            <person name="Arredondo F."/>
            <person name="Hong C."/>
            <person name="Coffey M."/>
            <person name="Young S.K."/>
            <person name="Zeng Q."/>
            <person name="Gargeya S."/>
            <person name="Fitzgerald M."/>
            <person name="Abouelleil A."/>
            <person name="Alvarado L."/>
            <person name="Chapman S.B."/>
            <person name="Gainer-Dewar J."/>
            <person name="Goldberg J."/>
            <person name="Griggs A."/>
            <person name="Gujja S."/>
            <person name="Hansen M."/>
            <person name="Howarth C."/>
            <person name="Imamovic A."/>
            <person name="Ireland A."/>
            <person name="Larimer J."/>
            <person name="McCowan C."/>
            <person name="Murphy C."/>
            <person name="Pearson M."/>
            <person name="Poon T.W."/>
            <person name="Priest M."/>
            <person name="Roberts A."/>
            <person name="Saif S."/>
            <person name="Shea T."/>
            <person name="Sykes S."/>
            <person name="Wortman J."/>
            <person name="Nusbaum C."/>
            <person name="Birren B."/>
        </authorList>
    </citation>
    <scope>NUCLEOTIDE SEQUENCE [LARGE SCALE GENOMIC DNA]</scope>
    <source>
        <strain evidence="3 4">INRA-310</strain>
    </source>
</reference>
<evidence type="ECO:0000313" key="4">
    <source>
        <dbReference type="Proteomes" id="UP000018817"/>
    </source>
</evidence>